<dbReference type="Gene3D" id="3.20.20.150">
    <property type="entry name" value="Divalent-metal-dependent TIM barrel enzymes"/>
    <property type="match status" value="1"/>
</dbReference>
<dbReference type="EMBL" id="FIZY01000075">
    <property type="protein sequence ID" value="CZF86669.1"/>
    <property type="molecule type" value="Genomic_DNA"/>
</dbReference>
<organism evidence="2 3">
    <name type="scientific">Grimontia marina</name>
    <dbReference type="NCBI Taxonomy" id="646534"/>
    <lineage>
        <taxon>Bacteria</taxon>
        <taxon>Pseudomonadati</taxon>
        <taxon>Pseudomonadota</taxon>
        <taxon>Gammaproteobacteria</taxon>
        <taxon>Vibrionales</taxon>
        <taxon>Vibrionaceae</taxon>
        <taxon>Grimontia</taxon>
    </lineage>
</organism>
<dbReference type="AlphaFoldDB" id="A0A128FIQ7"/>
<dbReference type="HAMAP" id="MF_00697">
    <property type="entry name" value="UPF0276"/>
    <property type="match status" value="1"/>
</dbReference>
<dbReference type="Proteomes" id="UP000073601">
    <property type="component" value="Unassembled WGS sequence"/>
</dbReference>
<dbReference type="OrthoDB" id="9763101at2"/>
<dbReference type="InterPro" id="IPR007801">
    <property type="entry name" value="MbnB/TglH/ChrH"/>
</dbReference>
<proteinExistence type="inferred from homology"/>
<dbReference type="RefSeq" id="WP_062714712.1">
    <property type="nucleotide sequence ID" value="NZ_CAWRCI010000075.1"/>
</dbReference>
<dbReference type="SUPFAM" id="SSF51658">
    <property type="entry name" value="Xylose isomerase-like"/>
    <property type="match status" value="1"/>
</dbReference>
<gene>
    <name evidence="2" type="ORF">GMA8713_04707</name>
</gene>
<protein>
    <recommendedName>
        <fullName evidence="1">UPF0276 protein GMA8713_04707</fullName>
    </recommendedName>
</protein>
<evidence type="ECO:0000313" key="3">
    <source>
        <dbReference type="Proteomes" id="UP000073601"/>
    </source>
</evidence>
<keyword evidence="3" id="KW-1185">Reference proteome</keyword>
<dbReference type="PANTHER" id="PTHR42194">
    <property type="entry name" value="UPF0276 PROTEIN HI_1600"/>
    <property type="match status" value="1"/>
</dbReference>
<name>A0A128FIQ7_9GAMM</name>
<dbReference type="Pfam" id="PF05114">
    <property type="entry name" value="MbnB_TglH_ChrH"/>
    <property type="match status" value="1"/>
</dbReference>
<accession>A0A128FIQ7</accession>
<dbReference type="InterPro" id="IPR036237">
    <property type="entry name" value="Xyl_isomerase-like_sf"/>
</dbReference>
<dbReference type="NCBIfam" id="NF003818">
    <property type="entry name" value="PRK05409.1"/>
    <property type="match status" value="1"/>
</dbReference>
<evidence type="ECO:0000313" key="2">
    <source>
        <dbReference type="EMBL" id="CZF86669.1"/>
    </source>
</evidence>
<sequence length="275" mass="31043">MTSSFGLGLRTQHYNDFLNARQPVDWLEVISDNFMVNGGKPLAILDRIRADYPMTMHGVSMSIGSVNGLDEDYLKRLKALEQRIEPMWVSDHLCWGGVHGRKLHDLMPLPFTQEALDVVARNIHHAQDVLKRPLVVENVSSYVEFKDSEMTEWEFLSEICNATGCQLLLDINNIYVSAFNHGFSAFEFIDGVPKDHICQFHLAGHQNNGDHLIDTHDHPVCAGVWDLYEYALTRYGNVPTMIERDDNVPPLAELLDELDIARKIAGDVLNTEGAA</sequence>
<reference evidence="3" key="1">
    <citation type="submission" date="2016-02" db="EMBL/GenBank/DDBJ databases">
        <authorList>
            <person name="Rodrigo-Torres Lidia"/>
            <person name="Arahal R.David."/>
        </authorList>
    </citation>
    <scope>NUCLEOTIDE SEQUENCE [LARGE SCALE GENOMIC DNA]</scope>
    <source>
        <strain evidence="3">CECT 8713</strain>
    </source>
</reference>
<comment type="similarity">
    <text evidence="1">Belongs to the UPF0276 family.</text>
</comment>
<dbReference type="PANTHER" id="PTHR42194:SF1">
    <property type="entry name" value="UPF0276 PROTEIN HI_1600"/>
    <property type="match status" value="1"/>
</dbReference>
<evidence type="ECO:0000256" key="1">
    <source>
        <dbReference type="HAMAP-Rule" id="MF_00697"/>
    </source>
</evidence>